<organism evidence="2">
    <name type="scientific">marine sediment metagenome</name>
    <dbReference type="NCBI Taxonomy" id="412755"/>
    <lineage>
        <taxon>unclassified sequences</taxon>
        <taxon>metagenomes</taxon>
        <taxon>ecological metagenomes</taxon>
    </lineage>
</organism>
<accession>A0A0F9PQZ9</accession>
<dbReference type="Gene3D" id="3.60.21.10">
    <property type="match status" value="1"/>
</dbReference>
<dbReference type="InterPro" id="IPR024654">
    <property type="entry name" value="Calcineurin-like_PHP_lpxH"/>
</dbReference>
<dbReference type="CDD" id="cd00838">
    <property type="entry name" value="MPP_superfamily"/>
    <property type="match status" value="1"/>
</dbReference>
<dbReference type="Pfam" id="PF12850">
    <property type="entry name" value="Metallophos_2"/>
    <property type="match status" value="1"/>
</dbReference>
<sequence length="273" mass="29606">MVKYQDMGNLDGPVLLFGGPYSNLQAMDGLLTQALELKIESSQMICTGDVVAYCGDPSATTELMRDAKIALIAGNCERQLAAGALDCGCGFEEGTACDILSAGWFSHAHRHISDSQREWMGALPDILSFRHAGLRYAVVHGGFTDIARFIWPTSDEQVIDDEWQAIESEIGPVDGIVAGHSGLPFVRDTARGRWINAGVIGMPPHDGSVETRYMVLQEGELTLHRLSYDVEGAVSAMTQAGLAQGYHRSLETGYWPSEEVLPCDLRRAAFANG</sequence>
<dbReference type="AlphaFoldDB" id="A0A0F9PQZ9"/>
<dbReference type="InterPro" id="IPR029052">
    <property type="entry name" value="Metallo-depent_PP-like"/>
</dbReference>
<dbReference type="SUPFAM" id="SSF56300">
    <property type="entry name" value="Metallo-dependent phosphatases"/>
    <property type="match status" value="1"/>
</dbReference>
<evidence type="ECO:0000313" key="2">
    <source>
        <dbReference type="EMBL" id="KKN27057.1"/>
    </source>
</evidence>
<name>A0A0F9PQZ9_9ZZZZ</name>
<evidence type="ECO:0000259" key="1">
    <source>
        <dbReference type="Pfam" id="PF12850"/>
    </source>
</evidence>
<dbReference type="InterPro" id="IPR011152">
    <property type="entry name" value="Pesterase_MJ0912"/>
</dbReference>
<dbReference type="PIRSF" id="PIRSF000883">
    <property type="entry name" value="Pesterase_MJ0912"/>
    <property type="match status" value="1"/>
</dbReference>
<feature type="domain" description="Calcineurin-like phosphoesterase" evidence="1">
    <location>
        <begin position="42"/>
        <end position="208"/>
    </location>
</feature>
<protein>
    <recommendedName>
        <fullName evidence="1">Calcineurin-like phosphoesterase domain-containing protein</fullName>
    </recommendedName>
</protein>
<reference evidence="2" key="1">
    <citation type="journal article" date="2015" name="Nature">
        <title>Complex archaea that bridge the gap between prokaryotes and eukaryotes.</title>
        <authorList>
            <person name="Spang A."/>
            <person name="Saw J.H."/>
            <person name="Jorgensen S.L."/>
            <person name="Zaremba-Niedzwiedzka K."/>
            <person name="Martijn J."/>
            <person name="Lind A.E."/>
            <person name="van Eijk R."/>
            <person name="Schleper C."/>
            <person name="Guy L."/>
            <person name="Ettema T.J."/>
        </authorList>
    </citation>
    <scope>NUCLEOTIDE SEQUENCE</scope>
</reference>
<gene>
    <name evidence="2" type="ORF">LCGC14_0868430</name>
</gene>
<proteinExistence type="predicted"/>
<dbReference type="EMBL" id="LAZR01002671">
    <property type="protein sequence ID" value="KKN27057.1"/>
    <property type="molecule type" value="Genomic_DNA"/>
</dbReference>
<comment type="caution">
    <text evidence="2">The sequence shown here is derived from an EMBL/GenBank/DDBJ whole genome shotgun (WGS) entry which is preliminary data.</text>
</comment>